<dbReference type="EMBL" id="DXFQ01000022">
    <property type="protein sequence ID" value="HIX19262.1"/>
    <property type="molecule type" value="Genomic_DNA"/>
</dbReference>
<feature type="compositionally biased region" description="Basic and acidic residues" evidence="1">
    <location>
        <begin position="445"/>
        <end position="459"/>
    </location>
</feature>
<dbReference type="PANTHER" id="PTHR43778:SF2">
    <property type="entry name" value="PYRUVATE CARBOXYLASE, MITOCHONDRIAL"/>
    <property type="match status" value="1"/>
</dbReference>
<keyword evidence="3" id="KW-0670">Pyruvate</keyword>
<evidence type="ECO:0000313" key="3">
    <source>
        <dbReference type="EMBL" id="HIX19262.1"/>
    </source>
</evidence>
<reference evidence="3" key="1">
    <citation type="journal article" date="2021" name="PeerJ">
        <title>Extensive microbial diversity within the chicken gut microbiome revealed by metagenomics and culture.</title>
        <authorList>
            <person name="Gilroy R."/>
            <person name="Ravi A."/>
            <person name="Getino M."/>
            <person name="Pursley I."/>
            <person name="Horton D.L."/>
            <person name="Alikhan N.F."/>
            <person name="Baker D."/>
            <person name="Gharbi K."/>
            <person name="Hall N."/>
            <person name="Watson M."/>
            <person name="Adriaenssens E.M."/>
            <person name="Foster-Nyarko E."/>
            <person name="Jarju S."/>
            <person name="Secka A."/>
            <person name="Antonio M."/>
            <person name="Oren A."/>
            <person name="Chaudhuri R.R."/>
            <person name="La Ragione R."/>
            <person name="Hildebrand F."/>
            <person name="Pallen M.J."/>
        </authorList>
    </citation>
    <scope>NUCLEOTIDE SEQUENCE</scope>
    <source>
        <strain evidence="3">14975</strain>
    </source>
</reference>
<dbReference type="PROSITE" id="PS50991">
    <property type="entry name" value="PYR_CT"/>
    <property type="match status" value="1"/>
</dbReference>
<dbReference type="EC" id="6.4.1.1" evidence="3"/>
<accession>A0A9D1V9Y0</accession>
<sequence>MKPATFNCTVLRDGHQSLAATRMSTEQMLDLAPILDTMGFSALETWGGASIDAGLRFLGELPFERLDTLKKLAPKTPHMMLLRGQNMVGYTNYADDVVEAFVKLSAKHGMNIFRIFDCLNDPENMRTSIRAAKEAGATAHGTICYTTSPVHNLEYFGKLGRKIADMGADGIVIKDMAGLIPPSEAAALTAMLKKEVGLPVWVHTHDTAGLGAATYVAAINAGADAVDCSIAPFANGTGQPDCMRMLALLKGYDRCPVVADDFCAKLADLSARLQPIYDSLSRFTSHKNEIVNSDTLRYQVPGGMLSNFRNQLKEMNMTDKFEEVFAEIPVVREALGWIPLVTPTSQIVGVQAMMNVKFGRWKNITPQCADVALGYYGHTPAPVDKDLQALCAKKMGKDPITCRPADLIKPGMPALREKLAAKGLPVTDENCVIYAMFPQQLEDYYAGKRPEPPTAKPKESAPQASLGTQVALNSVGVSASINGHDMTLNIMGRQYDVHIVEK</sequence>
<feature type="region of interest" description="Disordered" evidence="1">
    <location>
        <begin position="445"/>
        <end position="466"/>
    </location>
</feature>
<dbReference type="GO" id="GO:0004736">
    <property type="term" value="F:pyruvate carboxylase activity"/>
    <property type="evidence" value="ECO:0007669"/>
    <property type="project" value="UniProtKB-EC"/>
</dbReference>
<dbReference type="PANTHER" id="PTHR43778">
    <property type="entry name" value="PYRUVATE CARBOXYLASE"/>
    <property type="match status" value="1"/>
</dbReference>
<dbReference type="Proteomes" id="UP000823964">
    <property type="component" value="Unassembled WGS sequence"/>
</dbReference>
<organism evidence="3 4">
    <name type="scientific">Candidatus Akkermansia intestinigallinarum</name>
    <dbReference type="NCBI Taxonomy" id="2838431"/>
    <lineage>
        <taxon>Bacteria</taxon>
        <taxon>Pseudomonadati</taxon>
        <taxon>Verrucomicrobiota</taxon>
        <taxon>Verrucomicrobiia</taxon>
        <taxon>Verrucomicrobiales</taxon>
        <taxon>Akkermansiaceae</taxon>
        <taxon>Akkermansia</taxon>
    </lineage>
</organism>
<gene>
    <name evidence="3" type="ORF">H9862_01515</name>
</gene>
<evidence type="ECO:0000256" key="1">
    <source>
        <dbReference type="SAM" id="MobiDB-lite"/>
    </source>
</evidence>
<dbReference type="InterPro" id="IPR013785">
    <property type="entry name" value="Aldolase_TIM"/>
</dbReference>
<evidence type="ECO:0000259" key="2">
    <source>
        <dbReference type="PROSITE" id="PS50991"/>
    </source>
</evidence>
<proteinExistence type="predicted"/>
<dbReference type="NCBIfam" id="NF006761">
    <property type="entry name" value="PRK09282.1"/>
    <property type="match status" value="1"/>
</dbReference>
<dbReference type="SUPFAM" id="SSF51569">
    <property type="entry name" value="Aldolase"/>
    <property type="match status" value="1"/>
</dbReference>
<dbReference type="CDD" id="cd07937">
    <property type="entry name" value="DRE_TIM_PC_TC_5S"/>
    <property type="match status" value="1"/>
</dbReference>
<dbReference type="InterPro" id="IPR003379">
    <property type="entry name" value="Carboxylase_cons_dom"/>
</dbReference>
<reference evidence="3" key="2">
    <citation type="submission" date="2021-04" db="EMBL/GenBank/DDBJ databases">
        <authorList>
            <person name="Gilroy R."/>
        </authorList>
    </citation>
    <scope>NUCLEOTIDE SEQUENCE</scope>
    <source>
        <strain evidence="3">14975</strain>
    </source>
</reference>
<dbReference type="AlphaFoldDB" id="A0A9D1V9Y0"/>
<protein>
    <submittedName>
        <fullName evidence="3">Pyruvate carboxylase subunit B</fullName>
        <ecNumber evidence="3">6.4.1.1</ecNumber>
    </submittedName>
</protein>
<dbReference type="GO" id="GO:0005737">
    <property type="term" value="C:cytoplasm"/>
    <property type="evidence" value="ECO:0007669"/>
    <property type="project" value="TreeGrafter"/>
</dbReference>
<dbReference type="Gene3D" id="3.20.20.70">
    <property type="entry name" value="Aldolase class I"/>
    <property type="match status" value="1"/>
</dbReference>
<name>A0A9D1V9Y0_9BACT</name>
<comment type="caution">
    <text evidence="3">The sequence shown here is derived from an EMBL/GenBank/DDBJ whole genome shotgun (WGS) entry which is preliminary data.</text>
</comment>
<dbReference type="GO" id="GO:0006094">
    <property type="term" value="P:gluconeogenesis"/>
    <property type="evidence" value="ECO:0007669"/>
    <property type="project" value="TreeGrafter"/>
</dbReference>
<dbReference type="Pfam" id="PF02436">
    <property type="entry name" value="PYC_OADA"/>
    <property type="match status" value="1"/>
</dbReference>
<keyword evidence="3" id="KW-0436">Ligase</keyword>
<dbReference type="InterPro" id="IPR000891">
    <property type="entry name" value="PYR_CT"/>
</dbReference>
<dbReference type="Pfam" id="PF00682">
    <property type="entry name" value="HMGL-like"/>
    <property type="match status" value="1"/>
</dbReference>
<feature type="domain" description="Pyruvate carboxyltransferase" evidence="2">
    <location>
        <begin position="4"/>
        <end position="270"/>
    </location>
</feature>
<evidence type="ECO:0000313" key="4">
    <source>
        <dbReference type="Proteomes" id="UP000823964"/>
    </source>
</evidence>
<dbReference type="InterPro" id="IPR055268">
    <property type="entry name" value="PCB-like"/>
</dbReference>
<dbReference type="SUPFAM" id="SSF89000">
    <property type="entry name" value="post-HMGL domain-like"/>
    <property type="match status" value="1"/>
</dbReference>